<reference evidence="3" key="1">
    <citation type="submission" date="2025-08" db="UniProtKB">
        <authorList>
            <consortium name="RefSeq"/>
        </authorList>
    </citation>
    <scope>IDENTIFICATION</scope>
</reference>
<dbReference type="GeneID" id="106076975"/>
<gene>
    <name evidence="3" type="primary">LOC106076975</name>
</gene>
<evidence type="ECO:0000313" key="2">
    <source>
        <dbReference type="Proteomes" id="UP001165740"/>
    </source>
</evidence>
<accession>A0A9W2YRL6</accession>
<evidence type="ECO:0000256" key="1">
    <source>
        <dbReference type="SAM" id="MobiDB-lite"/>
    </source>
</evidence>
<proteinExistence type="predicted"/>
<feature type="compositionally biased region" description="Basic and acidic residues" evidence="1">
    <location>
        <begin position="117"/>
        <end position="133"/>
    </location>
</feature>
<feature type="region of interest" description="Disordered" evidence="1">
    <location>
        <begin position="117"/>
        <end position="136"/>
    </location>
</feature>
<dbReference type="AlphaFoldDB" id="A0A9W2YRL6"/>
<protein>
    <submittedName>
        <fullName evidence="3">Uncharacterized protein LOC106076975 isoform X2</fullName>
    </submittedName>
</protein>
<dbReference type="Proteomes" id="UP001165740">
    <property type="component" value="Chromosome 14"/>
</dbReference>
<evidence type="ECO:0000313" key="3">
    <source>
        <dbReference type="RefSeq" id="XP_055865364.1"/>
    </source>
</evidence>
<sequence>MIYSNNATNFVTYCFFGRRFRIEFLRIIRALTCTGLQSFNLDTPQTISPSITRPTIDYSSAETMTESKVDETKPKVHETRSSKVLHSLIRNVHTNIKRMQTKSRTATIDYSSAETMMESKVDETKPKVHETRSSKVPSKVLHSLIRNVHTNIKRMQTKSRTVTSSVTDLFNAGKMEEMKACETTSRRVREGISSMTGALQAFFRNLHTNIKGIQTKSQTATAAADLSNAVTTEEMKAQEAVPEVQEDLPKVQETS</sequence>
<keyword evidence="2" id="KW-1185">Reference proteome</keyword>
<name>A0A9W2YRL6_BIOGL</name>
<feature type="region of interest" description="Disordered" evidence="1">
    <location>
        <begin position="236"/>
        <end position="255"/>
    </location>
</feature>
<organism evidence="2 3">
    <name type="scientific">Biomphalaria glabrata</name>
    <name type="common">Bloodfluke planorb</name>
    <name type="synonym">Freshwater snail</name>
    <dbReference type="NCBI Taxonomy" id="6526"/>
    <lineage>
        <taxon>Eukaryota</taxon>
        <taxon>Metazoa</taxon>
        <taxon>Spiralia</taxon>
        <taxon>Lophotrochozoa</taxon>
        <taxon>Mollusca</taxon>
        <taxon>Gastropoda</taxon>
        <taxon>Heterobranchia</taxon>
        <taxon>Euthyneura</taxon>
        <taxon>Panpulmonata</taxon>
        <taxon>Hygrophila</taxon>
        <taxon>Lymnaeoidea</taxon>
        <taxon>Planorbidae</taxon>
        <taxon>Biomphalaria</taxon>
    </lineage>
</organism>
<dbReference type="RefSeq" id="XP_055865364.1">
    <property type="nucleotide sequence ID" value="XM_056009389.1"/>
</dbReference>